<accession>A0AAC8XLF1</accession>
<proteinExistence type="predicted"/>
<evidence type="ECO:0000256" key="2">
    <source>
        <dbReference type="SAM" id="SignalP"/>
    </source>
</evidence>
<dbReference type="SUPFAM" id="SSF52266">
    <property type="entry name" value="SGNH hydrolase"/>
    <property type="match status" value="1"/>
</dbReference>
<evidence type="ECO:0000256" key="1">
    <source>
        <dbReference type="ARBA" id="ARBA00022801"/>
    </source>
</evidence>
<name>A0AAC8XLF1_9ALTE</name>
<dbReference type="Gene3D" id="3.40.50.1110">
    <property type="entry name" value="SGNH hydrolase"/>
    <property type="match status" value="2"/>
</dbReference>
<feature type="chain" id="PRO_5042193176" description="Sialate O-acetylesterase domain-containing protein" evidence="2">
    <location>
        <begin position="19"/>
        <end position="635"/>
    </location>
</feature>
<dbReference type="PANTHER" id="PTHR22901:SF0">
    <property type="entry name" value="SIALATE O-ACETYLESTERASE"/>
    <property type="match status" value="1"/>
</dbReference>
<dbReference type="AlphaFoldDB" id="A0AAC8XLF1"/>
<dbReference type="PANTHER" id="PTHR22901">
    <property type="entry name" value="SIALATE O-ACETYLESTERASE"/>
    <property type="match status" value="1"/>
</dbReference>
<evidence type="ECO:0000259" key="3">
    <source>
        <dbReference type="Pfam" id="PF03629"/>
    </source>
</evidence>
<dbReference type="Pfam" id="PF03629">
    <property type="entry name" value="SASA"/>
    <property type="match status" value="2"/>
</dbReference>
<evidence type="ECO:0000313" key="4">
    <source>
        <dbReference type="EMBL" id="AMJ79678.1"/>
    </source>
</evidence>
<dbReference type="Proteomes" id="UP000061468">
    <property type="component" value="Chromosome"/>
</dbReference>
<organism evidence="4 5">
    <name type="scientific">Alteromonas mediterranea</name>
    <dbReference type="NCBI Taxonomy" id="314275"/>
    <lineage>
        <taxon>Bacteria</taxon>
        <taxon>Pseudomonadati</taxon>
        <taxon>Pseudomonadota</taxon>
        <taxon>Gammaproteobacteria</taxon>
        <taxon>Alteromonadales</taxon>
        <taxon>Alteromonadaceae</taxon>
        <taxon>Alteromonas/Salinimonas group</taxon>
        <taxon>Alteromonas</taxon>
    </lineage>
</organism>
<dbReference type="InterPro" id="IPR039329">
    <property type="entry name" value="SIAE"/>
</dbReference>
<dbReference type="EMBL" id="CP013928">
    <property type="protein sequence ID" value="AMJ79678.1"/>
    <property type="molecule type" value="Genomic_DNA"/>
</dbReference>
<evidence type="ECO:0000313" key="5">
    <source>
        <dbReference type="Proteomes" id="UP000061468"/>
    </source>
</evidence>
<feature type="domain" description="Sialate O-acetylesterase" evidence="3">
    <location>
        <begin position="99"/>
        <end position="211"/>
    </location>
</feature>
<sequence>MTRFYLYLLLLLCFPSQALTVHQLISDGVVLQRNQPIPVKGTTNSQYVSLWLNDKKIETISTSDNQWIVTLPPQPAGGPFTLTIKADEERVINDVYFGDVYLASGQSNMELTMARIEEAYPDDVNDANLPLVREFTVPDTYRFDAENSDYVEGQWLQATPENIRQLSAVAYYFARHLHLSENVPIGIINAALGGSPIEAWMAKSSLKPYPQDIAAGEYYANPDNIKTTKESERKAQDDWYKNVNANDKGLQGTSWFSPELNDGNWQNIDMPGNLPGFNSGFAGVWWLRKHVHLNDIPDEPVILRLGRIVDADEAYVNGVKVGNTTYQYPPRRYTVPKSALKKGDNIIAIRVISNGGNSGFITDKPYFLGTDEEHSVSLEGTWQYKVSHQTSNTPSSTFIRWKPMGLFNAMIAPAAGFPLSGVLWYQGESNASRPADYSDKLTAMMELWRSRWQQPSLPFFIVQLTNFMQRQSEPVESSWAELREQQAKASNTPNTALIVSIDIGEWNDIHPVNKREVGRRLALAAKNMVYQRDVSYQGPKVLSVEHKDNRIVLTFDSELDKARIEGDLDHNFAAAGMDDAFFWVKATVNGNQVYLQHPSINKTVKLRYAWGDNPAASLYNREGLPVAPFELIVSH</sequence>
<dbReference type="GO" id="GO:0001681">
    <property type="term" value="F:sialate O-acetylesterase activity"/>
    <property type="evidence" value="ECO:0007669"/>
    <property type="project" value="InterPro"/>
</dbReference>
<feature type="domain" description="Sialate O-acetylesterase" evidence="3">
    <location>
        <begin position="401"/>
        <end position="524"/>
    </location>
</feature>
<dbReference type="InterPro" id="IPR036514">
    <property type="entry name" value="SGNH_hydro_sf"/>
</dbReference>
<gene>
    <name evidence="4" type="ORF">AV942_15960</name>
</gene>
<keyword evidence="2" id="KW-0732">Signal</keyword>
<dbReference type="GO" id="GO:0005975">
    <property type="term" value="P:carbohydrate metabolic process"/>
    <property type="evidence" value="ECO:0007669"/>
    <property type="project" value="TreeGrafter"/>
</dbReference>
<dbReference type="RefSeq" id="WP_015067967.1">
    <property type="nucleotide sequence ID" value="NZ_CAXGIV010000072.1"/>
</dbReference>
<reference evidence="4 5" key="1">
    <citation type="submission" date="2015-12" db="EMBL/GenBank/DDBJ databases">
        <title>Intraspecies pangenome expansion in the marine bacterium Alteromonas.</title>
        <authorList>
            <person name="Lopez-Perez M."/>
            <person name="Rodriguez-Valera F."/>
        </authorList>
    </citation>
    <scope>NUCLEOTIDE SEQUENCE [LARGE SCALE GENOMIC DNA]</scope>
    <source>
        <strain evidence="4 5">UM8</strain>
    </source>
</reference>
<dbReference type="InterPro" id="IPR005181">
    <property type="entry name" value="SASA"/>
</dbReference>
<dbReference type="InterPro" id="IPR008979">
    <property type="entry name" value="Galactose-bd-like_sf"/>
</dbReference>
<protein>
    <recommendedName>
        <fullName evidence="3">Sialate O-acetylesterase domain-containing protein</fullName>
    </recommendedName>
</protein>
<keyword evidence="1" id="KW-0378">Hydrolase</keyword>
<feature type="signal peptide" evidence="2">
    <location>
        <begin position="1"/>
        <end position="18"/>
    </location>
</feature>
<dbReference type="SUPFAM" id="SSF49785">
    <property type="entry name" value="Galactose-binding domain-like"/>
    <property type="match status" value="1"/>
</dbReference>